<dbReference type="Gene3D" id="3.40.1080.20">
    <property type="entry name" value="Acetyl-CoA hydrolase/transferase C-terminal domain"/>
    <property type="match status" value="1"/>
</dbReference>
<dbReference type="Pfam" id="PF02550">
    <property type="entry name" value="AcetylCoA_hydro"/>
    <property type="match status" value="1"/>
</dbReference>
<sequence>MKTVISQYKQKLKRPEEIAALMECSWVCCSDIALGYPPAIYSAVMNRIQQEADFTVQLHTILDVQPMPCYDERLMGKMGVSWFSGKYARQGVAAGVGDVMPCYYRDMPELFENYIDMDAFCATVSPMDRHGYFSTGCTASNSLAMLKKAEHIFLEVNENMPRSLSGPVIHISQVTALCENSVSLPTTESSEPDAVSQIIGKLIAAEIPDGATIQLGIGGIPEAVGQALKKKHHLGIHTELFTDSMMELIASGAVDNSRKAIHPGRSVATFAYGSQNMYDFVNDNPAIEILPVDYVNNPLVIAEHSDFISVNSALEVDFWGQVCAESVGNRHISGTGGQSDYVRGARLSPGGKSFIAFPSTAINGKVSRIKPTLTQGAVVTTSKNDVDRIVTEYGIAEMRGKTLSERTRALIAIAHPDFREALKAEARKMKILS</sequence>
<comment type="similarity">
    <text evidence="1">Belongs to the acetyl-CoA hydrolase/transferase family.</text>
</comment>
<feature type="domain" description="Acetyl-CoA hydrolase/transferase N-terminal" evidence="3">
    <location>
        <begin position="6"/>
        <end position="176"/>
    </location>
</feature>
<dbReference type="Gene3D" id="3.30.750.70">
    <property type="entry name" value="4-hydroxybutyrate coenzyme like domains"/>
    <property type="match status" value="1"/>
</dbReference>
<dbReference type="Pfam" id="PF13336">
    <property type="entry name" value="AcetylCoA_hyd_C"/>
    <property type="match status" value="1"/>
</dbReference>
<feature type="domain" description="Acetyl-CoA hydrolase/transferase C-terminal" evidence="4">
    <location>
        <begin position="273"/>
        <end position="426"/>
    </location>
</feature>
<dbReference type="AlphaFoldDB" id="A0A4P9CCM4"/>
<dbReference type="InterPro" id="IPR003702">
    <property type="entry name" value="ActCoA_hydro_N"/>
</dbReference>
<evidence type="ECO:0000256" key="1">
    <source>
        <dbReference type="ARBA" id="ARBA00009632"/>
    </source>
</evidence>
<dbReference type="PANTHER" id="PTHR21432:SF20">
    <property type="entry name" value="ACETYL-COA HYDROLASE"/>
    <property type="match status" value="1"/>
</dbReference>
<evidence type="ECO:0000256" key="2">
    <source>
        <dbReference type="ARBA" id="ARBA00022679"/>
    </source>
</evidence>
<gene>
    <name evidence="5" type="ORF">CPZ25_019435</name>
</gene>
<accession>A0A4P9CCM4</accession>
<evidence type="ECO:0000313" key="6">
    <source>
        <dbReference type="Proteomes" id="UP000218387"/>
    </source>
</evidence>
<dbReference type="RefSeq" id="WP_096920764.1">
    <property type="nucleotide sequence ID" value="NZ_CP029487.1"/>
</dbReference>
<keyword evidence="2 5" id="KW-0808">Transferase</keyword>
<evidence type="ECO:0000313" key="5">
    <source>
        <dbReference type="EMBL" id="QCT73398.1"/>
    </source>
</evidence>
<dbReference type="Proteomes" id="UP000218387">
    <property type="component" value="Chromosome"/>
</dbReference>
<dbReference type="InterPro" id="IPR037171">
    <property type="entry name" value="NagB/RpiA_transferase-like"/>
</dbReference>
<dbReference type="InterPro" id="IPR026888">
    <property type="entry name" value="AcetylCoA_hyd_C"/>
</dbReference>
<dbReference type="InterPro" id="IPR038460">
    <property type="entry name" value="AcetylCoA_hyd_C_sf"/>
</dbReference>
<dbReference type="KEGG" id="emt:CPZ25_019435"/>
<dbReference type="PANTHER" id="PTHR21432">
    <property type="entry name" value="ACETYL-COA HYDROLASE-RELATED"/>
    <property type="match status" value="1"/>
</dbReference>
<dbReference type="EMBL" id="CP029487">
    <property type="protein sequence ID" value="QCT73398.1"/>
    <property type="molecule type" value="Genomic_DNA"/>
</dbReference>
<reference evidence="5 6" key="1">
    <citation type="submission" date="2018-05" db="EMBL/GenBank/DDBJ databases">
        <title>Genome comparison of Eubacterium sp.</title>
        <authorList>
            <person name="Feng Y."/>
            <person name="Sanchez-Andrea I."/>
            <person name="Stams A.J.M."/>
            <person name="De Vos W.M."/>
        </authorList>
    </citation>
    <scope>NUCLEOTIDE SEQUENCE [LARGE SCALE GENOMIC DNA]</scope>
    <source>
        <strain evidence="5 6">YI</strain>
    </source>
</reference>
<protein>
    <submittedName>
        <fullName evidence="5">4-hydroxybutyrate--acetyl-CoA CoA transferase</fullName>
    </submittedName>
</protein>
<dbReference type="InterPro" id="IPR046433">
    <property type="entry name" value="ActCoA_hydro"/>
</dbReference>
<organism evidence="5 6">
    <name type="scientific">Eubacterium maltosivorans</name>
    <dbReference type="NCBI Taxonomy" id="2041044"/>
    <lineage>
        <taxon>Bacteria</taxon>
        <taxon>Bacillati</taxon>
        <taxon>Bacillota</taxon>
        <taxon>Clostridia</taxon>
        <taxon>Eubacteriales</taxon>
        <taxon>Eubacteriaceae</taxon>
        <taxon>Eubacterium</taxon>
    </lineage>
</organism>
<keyword evidence="6" id="KW-1185">Reference proteome</keyword>
<dbReference type="SUPFAM" id="SSF100950">
    <property type="entry name" value="NagB/RpiA/CoA transferase-like"/>
    <property type="match status" value="2"/>
</dbReference>
<dbReference type="GO" id="GO:0006083">
    <property type="term" value="P:acetate metabolic process"/>
    <property type="evidence" value="ECO:0007669"/>
    <property type="project" value="InterPro"/>
</dbReference>
<dbReference type="GO" id="GO:0008775">
    <property type="term" value="F:acetate CoA-transferase activity"/>
    <property type="evidence" value="ECO:0007669"/>
    <property type="project" value="InterPro"/>
</dbReference>
<name>A0A4P9CCM4_EUBML</name>
<evidence type="ECO:0000259" key="3">
    <source>
        <dbReference type="Pfam" id="PF02550"/>
    </source>
</evidence>
<evidence type="ECO:0000259" key="4">
    <source>
        <dbReference type="Pfam" id="PF13336"/>
    </source>
</evidence>
<proteinExistence type="inferred from homology"/>
<dbReference type="Gene3D" id="3.40.1080.10">
    <property type="entry name" value="Glutaconate Coenzyme A-transferase"/>
    <property type="match status" value="1"/>
</dbReference>